<organism evidence="1 2">
    <name type="scientific">Daucus carota subsp. sativus</name>
    <name type="common">Carrot</name>
    <dbReference type="NCBI Taxonomy" id="79200"/>
    <lineage>
        <taxon>Eukaryota</taxon>
        <taxon>Viridiplantae</taxon>
        <taxon>Streptophyta</taxon>
        <taxon>Embryophyta</taxon>
        <taxon>Tracheophyta</taxon>
        <taxon>Spermatophyta</taxon>
        <taxon>Magnoliopsida</taxon>
        <taxon>eudicotyledons</taxon>
        <taxon>Gunneridae</taxon>
        <taxon>Pentapetalae</taxon>
        <taxon>asterids</taxon>
        <taxon>campanulids</taxon>
        <taxon>Apiales</taxon>
        <taxon>Apiaceae</taxon>
        <taxon>Apioideae</taxon>
        <taxon>Scandiceae</taxon>
        <taxon>Daucinae</taxon>
        <taxon>Daucus</taxon>
        <taxon>Daucus sect. Daucus</taxon>
    </lineage>
</organism>
<accession>A0AAF1AR66</accession>
<keyword evidence="2" id="KW-1185">Reference proteome</keyword>
<evidence type="ECO:0000313" key="1">
    <source>
        <dbReference type="EMBL" id="WOG92203.1"/>
    </source>
</evidence>
<gene>
    <name evidence="1" type="ORF">DCAR_0311464</name>
</gene>
<dbReference type="AlphaFoldDB" id="A0AAF1AR66"/>
<protein>
    <submittedName>
        <fullName evidence="1">Uncharacterized protein</fullName>
    </submittedName>
</protein>
<dbReference type="EMBL" id="CP093345">
    <property type="protein sequence ID" value="WOG92203.1"/>
    <property type="molecule type" value="Genomic_DNA"/>
</dbReference>
<reference evidence="1" key="2">
    <citation type="submission" date="2022-03" db="EMBL/GenBank/DDBJ databases">
        <title>Draft title - Genomic analysis of global carrot germplasm unveils the trajectory of domestication and the origin of high carotenoid orange carrot.</title>
        <authorList>
            <person name="Iorizzo M."/>
            <person name="Ellison S."/>
            <person name="Senalik D."/>
            <person name="Macko-Podgorni A."/>
            <person name="Grzebelus D."/>
            <person name="Bostan H."/>
            <person name="Rolling W."/>
            <person name="Curaba J."/>
            <person name="Simon P."/>
        </authorList>
    </citation>
    <scope>NUCLEOTIDE SEQUENCE</scope>
    <source>
        <tissue evidence="1">Leaf</tissue>
    </source>
</reference>
<evidence type="ECO:0000313" key="2">
    <source>
        <dbReference type="Proteomes" id="UP000077755"/>
    </source>
</evidence>
<reference evidence="1" key="1">
    <citation type="journal article" date="2016" name="Nat. Genet.">
        <title>A high-quality carrot genome assembly provides new insights into carotenoid accumulation and asterid genome evolution.</title>
        <authorList>
            <person name="Iorizzo M."/>
            <person name="Ellison S."/>
            <person name="Senalik D."/>
            <person name="Zeng P."/>
            <person name="Satapoomin P."/>
            <person name="Huang J."/>
            <person name="Bowman M."/>
            <person name="Iovene M."/>
            <person name="Sanseverino W."/>
            <person name="Cavagnaro P."/>
            <person name="Yildiz M."/>
            <person name="Macko-Podgorni A."/>
            <person name="Moranska E."/>
            <person name="Grzebelus E."/>
            <person name="Grzebelus D."/>
            <person name="Ashrafi H."/>
            <person name="Zheng Z."/>
            <person name="Cheng S."/>
            <person name="Spooner D."/>
            <person name="Van Deynze A."/>
            <person name="Simon P."/>
        </authorList>
    </citation>
    <scope>NUCLEOTIDE SEQUENCE</scope>
    <source>
        <tissue evidence="1">Leaf</tissue>
    </source>
</reference>
<sequence length="164" mass="18656">MKPDMKPDRAILWKKSRKPKIENDMANIEDDEDDLLEKKEKGEFIPSGSLDVLSTTLGTPEHSGRVRAVGGYVMPKMFFNVPKEKKLGITKSELLARDRLMVEELERTRREMAELKALFTASNLGSPNVSDKASCQPLGEEDKRKETIEREVLDNEEDCVAYEL</sequence>
<proteinExistence type="predicted"/>
<dbReference type="PANTHER" id="PTHR33018:SF34">
    <property type="entry name" value="OS02G0472350 PROTEIN"/>
    <property type="match status" value="1"/>
</dbReference>
<name>A0AAF1AR66_DAUCS</name>
<dbReference type="PANTHER" id="PTHR33018">
    <property type="entry name" value="OS10G0338966 PROTEIN-RELATED"/>
    <property type="match status" value="1"/>
</dbReference>
<dbReference type="Proteomes" id="UP000077755">
    <property type="component" value="Chromosome 3"/>
</dbReference>